<dbReference type="PANTHER" id="PTHR44329:SF214">
    <property type="entry name" value="PROTEIN KINASE DOMAIN-CONTAINING PROTEIN"/>
    <property type="match status" value="1"/>
</dbReference>
<evidence type="ECO:0000256" key="1">
    <source>
        <dbReference type="SAM" id="MobiDB-lite"/>
    </source>
</evidence>
<feature type="compositionally biased region" description="Polar residues" evidence="1">
    <location>
        <begin position="1"/>
        <end position="31"/>
    </location>
</feature>
<dbReference type="Pfam" id="PF00069">
    <property type="entry name" value="Pkinase"/>
    <property type="match status" value="1"/>
</dbReference>
<evidence type="ECO:0000313" key="3">
    <source>
        <dbReference type="EMBL" id="KAJ0401379.1"/>
    </source>
</evidence>
<dbReference type="EMBL" id="JAKCXM010000130">
    <property type="protein sequence ID" value="KAJ0401379.1"/>
    <property type="molecule type" value="Genomic_DNA"/>
</dbReference>
<organism evidence="3 4">
    <name type="scientific">Pythium insidiosum</name>
    <name type="common">Pythiosis disease agent</name>
    <dbReference type="NCBI Taxonomy" id="114742"/>
    <lineage>
        <taxon>Eukaryota</taxon>
        <taxon>Sar</taxon>
        <taxon>Stramenopiles</taxon>
        <taxon>Oomycota</taxon>
        <taxon>Peronosporomycetes</taxon>
        <taxon>Pythiales</taxon>
        <taxon>Pythiaceae</taxon>
        <taxon>Pythium</taxon>
    </lineage>
</organism>
<feature type="region of interest" description="Disordered" evidence="1">
    <location>
        <begin position="1"/>
        <end position="60"/>
    </location>
</feature>
<feature type="compositionally biased region" description="Low complexity" evidence="1">
    <location>
        <begin position="39"/>
        <end position="49"/>
    </location>
</feature>
<dbReference type="AlphaFoldDB" id="A0AAD5LK22"/>
<protein>
    <recommendedName>
        <fullName evidence="2">Protein kinase domain-containing protein</fullName>
    </recommendedName>
</protein>
<evidence type="ECO:0000313" key="4">
    <source>
        <dbReference type="Proteomes" id="UP001209570"/>
    </source>
</evidence>
<reference evidence="3" key="1">
    <citation type="submission" date="2021-12" db="EMBL/GenBank/DDBJ databases">
        <title>Prjna785345.</title>
        <authorList>
            <person name="Rujirawat T."/>
            <person name="Krajaejun T."/>
        </authorList>
    </citation>
    <scope>NUCLEOTIDE SEQUENCE</scope>
    <source>
        <strain evidence="3">Pi057C3</strain>
    </source>
</reference>
<sequence length="213" mass="23443">MGCCASSETTAVKANSYQEPTRTPDTGAQYNGHQRHGQHQQQQPQQPQQPQRPPRGAAHKETEHLFPELVSTRIDHNEVLLTRKISAGADFGLARNRTYEETLTAGVGTVRWTAPEVMLGENYSEQADVYSFGVVLSELDTRQIPFEEKSSTNGAPDMAIVIKVAKGELRPTFSPDCPEPIDRIAKACLQFDPSLRPTAASVVRMLMAAKAQL</sequence>
<name>A0AAD5LK22_PYTIN</name>
<accession>A0AAD5LK22</accession>
<dbReference type="Proteomes" id="UP001209570">
    <property type="component" value="Unassembled WGS sequence"/>
</dbReference>
<gene>
    <name evidence="3" type="ORF">P43SY_001317</name>
</gene>
<dbReference type="PROSITE" id="PS50011">
    <property type="entry name" value="PROTEIN_KINASE_DOM"/>
    <property type="match status" value="1"/>
</dbReference>
<comment type="caution">
    <text evidence="3">The sequence shown here is derived from an EMBL/GenBank/DDBJ whole genome shotgun (WGS) entry which is preliminary data.</text>
</comment>
<evidence type="ECO:0000259" key="2">
    <source>
        <dbReference type="PROSITE" id="PS50011"/>
    </source>
</evidence>
<dbReference type="SUPFAM" id="SSF56112">
    <property type="entry name" value="Protein kinase-like (PK-like)"/>
    <property type="match status" value="1"/>
</dbReference>
<dbReference type="GO" id="GO:0005524">
    <property type="term" value="F:ATP binding"/>
    <property type="evidence" value="ECO:0007669"/>
    <property type="project" value="InterPro"/>
</dbReference>
<dbReference type="InterPro" id="IPR000719">
    <property type="entry name" value="Prot_kinase_dom"/>
</dbReference>
<dbReference type="InterPro" id="IPR011009">
    <property type="entry name" value="Kinase-like_dom_sf"/>
</dbReference>
<feature type="domain" description="Protein kinase" evidence="2">
    <location>
        <begin position="1"/>
        <end position="208"/>
    </location>
</feature>
<dbReference type="Gene3D" id="1.10.510.10">
    <property type="entry name" value="Transferase(Phosphotransferase) domain 1"/>
    <property type="match status" value="1"/>
</dbReference>
<dbReference type="GO" id="GO:0004674">
    <property type="term" value="F:protein serine/threonine kinase activity"/>
    <property type="evidence" value="ECO:0007669"/>
    <property type="project" value="TreeGrafter"/>
</dbReference>
<dbReference type="PANTHER" id="PTHR44329">
    <property type="entry name" value="SERINE/THREONINE-PROTEIN KINASE TNNI3K-RELATED"/>
    <property type="match status" value="1"/>
</dbReference>
<keyword evidence="4" id="KW-1185">Reference proteome</keyword>
<dbReference type="InterPro" id="IPR051681">
    <property type="entry name" value="Ser/Thr_Kinases-Pseudokinases"/>
</dbReference>
<proteinExistence type="predicted"/>